<evidence type="ECO:0000256" key="1">
    <source>
        <dbReference type="SAM" id="Phobius"/>
    </source>
</evidence>
<name>A0ABP8GI97_9BURK</name>
<dbReference type="Proteomes" id="UP001501671">
    <property type="component" value="Unassembled WGS sequence"/>
</dbReference>
<dbReference type="Pfam" id="PF11174">
    <property type="entry name" value="DUF2970"/>
    <property type="match status" value="1"/>
</dbReference>
<keyword evidence="3" id="KW-1185">Reference proteome</keyword>
<dbReference type="InterPro" id="IPR021344">
    <property type="entry name" value="DUF2970"/>
</dbReference>
<reference evidence="3" key="1">
    <citation type="journal article" date="2019" name="Int. J. Syst. Evol. Microbiol.">
        <title>The Global Catalogue of Microorganisms (GCM) 10K type strain sequencing project: providing services to taxonomists for standard genome sequencing and annotation.</title>
        <authorList>
            <consortium name="The Broad Institute Genomics Platform"/>
            <consortium name="The Broad Institute Genome Sequencing Center for Infectious Disease"/>
            <person name="Wu L."/>
            <person name="Ma J."/>
        </authorList>
    </citation>
    <scope>NUCLEOTIDE SEQUENCE [LARGE SCALE GENOMIC DNA]</scope>
    <source>
        <strain evidence="3">JCM 17666</strain>
    </source>
</reference>
<protein>
    <recommendedName>
        <fullName evidence="4">DUF2970 domain-containing protein</fullName>
    </recommendedName>
</protein>
<feature type="transmembrane region" description="Helical" evidence="1">
    <location>
        <begin position="12"/>
        <end position="29"/>
    </location>
</feature>
<gene>
    <name evidence="2" type="ORF">GCM10023144_06680</name>
</gene>
<evidence type="ECO:0000313" key="3">
    <source>
        <dbReference type="Proteomes" id="UP001501671"/>
    </source>
</evidence>
<feature type="transmembrane region" description="Helical" evidence="1">
    <location>
        <begin position="41"/>
        <end position="63"/>
    </location>
</feature>
<sequence length="68" mass="7411">MNAPGTRRKMGFFQTVAAVAWSFIGLRSGKESRDDLGNYNPLYLVIIGLLLAAAFVVILLLIVRSVVS</sequence>
<evidence type="ECO:0000313" key="2">
    <source>
        <dbReference type="EMBL" id="GAA4324839.1"/>
    </source>
</evidence>
<proteinExistence type="predicted"/>
<keyword evidence="1" id="KW-0472">Membrane</keyword>
<dbReference type="EMBL" id="BAABFO010000002">
    <property type="protein sequence ID" value="GAA4324839.1"/>
    <property type="molecule type" value="Genomic_DNA"/>
</dbReference>
<organism evidence="2 3">
    <name type="scientific">Pigmentiphaga soli</name>
    <dbReference type="NCBI Taxonomy" id="1007095"/>
    <lineage>
        <taxon>Bacteria</taxon>
        <taxon>Pseudomonadati</taxon>
        <taxon>Pseudomonadota</taxon>
        <taxon>Betaproteobacteria</taxon>
        <taxon>Burkholderiales</taxon>
        <taxon>Alcaligenaceae</taxon>
        <taxon>Pigmentiphaga</taxon>
    </lineage>
</organism>
<dbReference type="RefSeq" id="WP_425570161.1">
    <property type="nucleotide sequence ID" value="NZ_BAABFO010000002.1"/>
</dbReference>
<comment type="caution">
    <text evidence="2">The sequence shown here is derived from an EMBL/GenBank/DDBJ whole genome shotgun (WGS) entry which is preliminary data.</text>
</comment>
<keyword evidence="1" id="KW-0812">Transmembrane</keyword>
<evidence type="ECO:0008006" key="4">
    <source>
        <dbReference type="Google" id="ProtNLM"/>
    </source>
</evidence>
<accession>A0ABP8GI97</accession>
<keyword evidence="1" id="KW-1133">Transmembrane helix</keyword>